<dbReference type="OrthoDB" id="9801841at2"/>
<evidence type="ECO:0000256" key="3">
    <source>
        <dbReference type="ARBA" id="ARBA00022741"/>
    </source>
</evidence>
<dbReference type="InterPro" id="IPR036457">
    <property type="entry name" value="PPM-type-like_dom_sf"/>
</dbReference>
<organism evidence="10 11">
    <name type="scientific">Alteromonas confluentis</name>
    <dbReference type="NCBI Taxonomy" id="1656094"/>
    <lineage>
        <taxon>Bacteria</taxon>
        <taxon>Pseudomonadati</taxon>
        <taxon>Pseudomonadota</taxon>
        <taxon>Gammaproteobacteria</taxon>
        <taxon>Alteromonadales</taxon>
        <taxon>Alteromonadaceae</taxon>
        <taxon>Alteromonas/Salinimonas group</taxon>
        <taxon>Alteromonas</taxon>
    </lineage>
</organism>
<dbReference type="SMART" id="SM00332">
    <property type="entry name" value="PP2Cc"/>
    <property type="match status" value="1"/>
</dbReference>
<feature type="domain" description="Protein kinase" evidence="8">
    <location>
        <begin position="269"/>
        <end position="528"/>
    </location>
</feature>
<dbReference type="RefSeq" id="WP_070123781.1">
    <property type="nucleotide sequence ID" value="NZ_MDHN01000008.1"/>
</dbReference>
<keyword evidence="7" id="KW-0812">Transmembrane</keyword>
<dbReference type="SMART" id="SM00220">
    <property type="entry name" value="S_TKc"/>
    <property type="match status" value="1"/>
</dbReference>
<dbReference type="AlphaFoldDB" id="A0A1E7ZER6"/>
<reference evidence="10 11" key="1">
    <citation type="submission" date="2016-08" db="EMBL/GenBank/DDBJ databases">
        <authorList>
            <person name="Seilhamer J.J."/>
        </authorList>
    </citation>
    <scope>NUCLEOTIDE SEQUENCE [LARGE SCALE GENOMIC DNA]</scope>
    <source>
        <strain evidence="10 11">KCTC 42603</strain>
    </source>
</reference>
<dbReference type="Pfam" id="PF00069">
    <property type="entry name" value="Pkinase"/>
    <property type="match status" value="1"/>
</dbReference>
<evidence type="ECO:0000256" key="2">
    <source>
        <dbReference type="ARBA" id="ARBA00022679"/>
    </source>
</evidence>
<dbReference type="PROSITE" id="PS51746">
    <property type="entry name" value="PPM_2"/>
    <property type="match status" value="1"/>
</dbReference>
<feature type="transmembrane region" description="Helical" evidence="7">
    <location>
        <begin position="549"/>
        <end position="567"/>
    </location>
</feature>
<keyword evidence="7" id="KW-0472">Membrane</keyword>
<dbReference type="PROSITE" id="PS00109">
    <property type="entry name" value="PROTEIN_KINASE_TYR"/>
    <property type="match status" value="1"/>
</dbReference>
<keyword evidence="11" id="KW-1185">Reference proteome</keyword>
<dbReference type="InterPro" id="IPR001932">
    <property type="entry name" value="PPM-type_phosphatase-like_dom"/>
</dbReference>
<keyword evidence="5" id="KW-0067">ATP-binding</keyword>
<evidence type="ECO:0000256" key="7">
    <source>
        <dbReference type="SAM" id="Phobius"/>
    </source>
</evidence>
<dbReference type="CDD" id="cd00143">
    <property type="entry name" value="PP2Cc"/>
    <property type="match status" value="1"/>
</dbReference>
<comment type="caution">
    <text evidence="10">The sequence shown here is derived from an EMBL/GenBank/DDBJ whole genome shotgun (WGS) entry which is preliminary data.</text>
</comment>
<evidence type="ECO:0000256" key="6">
    <source>
        <dbReference type="SAM" id="MobiDB-lite"/>
    </source>
</evidence>
<dbReference type="SMART" id="SM00331">
    <property type="entry name" value="PP2C_SIG"/>
    <property type="match status" value="1"/>
</dbReference>
<dbReference type="Gene3D" id="1.10.510.10">
    <property type="entry name" value="Transferase(Phosphotransferase) domain 1"/>
    <property type="match status" value="1"/>
</dbReference>
<gene>
    <name evidence="10" type="ORF">BFC18_04655</name>
</gene>
<name>A0A1E7ZER6_9ALTE</name>
<dbReference type="CDD" id="cd14014">
    <property type="entry name" value="STKc_PknB_like"/>
    <property type="match status" value="1"/>
</dbReference>
<evidence type="ECO:0000256" key="5">
    <source>
        <dbReference type="ARBA" id="ARBA00022840"/>
    </source>
</evidence>
<keyword evidence="1" id="KW-0723">Serine/threonine-protein kinase</keyword>
<evidence type="ECO:0000313" key="11">
    <source>
        <dbReference type="Proteomes" id="UP000175691"/>
    </source>
</evidence>
<evidence type="ECO:0000256" key="1">
    <source>
        <dbReference type="ARBA" id="ARBA00022527"/>
    </source>
</evidence>
<dbReference type="PANTHER" id="PTHR24351">
    <property type="entry name" value="RIBOSOMAL PROTEIN S6 KINASE"/>
    <property type="match status" value="1"/>
</dbReference>
<dbReference type="STRING" id="1656094.BFC18_04655"/>
<dbReference type="PROSITE" id="PS50011">
    <property type="entry name" value="PROTEIN_KINASE_DOM"/>
    <property type="match status" value="1"/>
</dbReference>
<evidence type="ECO:0000259" key="9">
    <source>
        <dbReference type="PROSITE" id="PS51746"/>
    </source>
</evidence>
<dbReference type="SUPFAM" id="SSF81606">
    <property type="entry name" value="PP2C-like"/>
    <property type="match status" value="1"/>
</dbReference>
<keyword evidence="4 10" id="KW-0418">Kinase</keyword>
<dbReference type="EMBL" id="MDHN01000008">
    <property type="protein sequence ID" value="OFC71999.1"/>
    <property type="molecule type" value="Genomic_DNA"/>
</dbReference>
<dbReference type="InterPro" id="IPR000719">
    <property type="entry name" value="Prot_kinase_dom"/>
</dbReference>
<keyword evidence="3" id="KW-0547">Nucleotide-binding</keyword>
<keyword evidence="2" id="KW-0808">Transferase</keyword>
<feature type="region of interest" description="Disordered" evidence="6">
    <location>
        <begin position="1"/>
        <end position="21"/>
    </location>
</feature>
<dbReference type="Pfam" id="PF13672">
    <property type="entry name" value="PP2C_2"/>
    <property type="match status" value="1"/>
</dbReference>
<dbReference type="SUPFAM" id="SSF56112">
    <property type="entry name" value="Protein kinase-like (PK-like)"/>
    <property type="match status" value="1"/>
</dbReference>
<feature type="domain" description="PPM-type phosphatase" evidence="9">
    <location>
        <begin position="5"/>
        <end position="236"/>
    </location>
</feature>
<dbReference type="Gene3D" id="3.60.40.10">
    <property type="entry name" value="PPM-type phosphatase domain"/>
    <property type="match status" value="1"/>
</dbReference>
<dbReference type="InterPro" id="IPR008266">
    <property type="entry name" value="Tyr_kinase_AS"/>
</dbReference>
<accession>A0A1E7ZER6</accession>
<dbReference type="GO" id="GO:0005524">
    <property type="term" value="F:ATP binding"/>
    <property type="evidence" value="ECO:0007669"/>
    <property type="project" value="UniProtKB-KW"/>
</dbReference>
<proteinExistence type="predicted"/>
<evidence type="ECO:0000313" key="10">
    <source>
        <dbReference type="EMBL" id="OFC71999.1"/>
    </source>
</evidence>
<dbReference type="InterPro" id="IPR011009">
    <property type="entry name" value="Kinase-like_dom_sf"/>
</dbReference>
<evidence type="ECO:0000256" key="4">
    <source>
        <dbReference type="ARBA" id="ARBA00022777"/>
    </source>
</evidence>
<evidence type="ECO:0000259" key="8">
    <source>
        <dbReference type="PROSITE" id="PS50011"/>
    </source>
</evidence>
<sequence>MLKLSIGQFSSAGEKPENQDSYGFRLPAGDLLTFKGAAVALADGISTSSVSHIASQVSVKQFLEDYFCTSDTWSVPKAAEQVIKAVNRWLLGQTHNSQFAGEPDKGYVCTFSALIFKHDLVHSFHLGDARIYRLRGRVLEQLTHEHREYVNSQQHYLANALGVHHDVKIDVSSRRTAQGDCFILMTDGVYEHVDDGAICQIVHGNRDAPELAAQMLVETAFGNGSTDNLTAQVVWVNDVPLQQTLQIITGIDELPIPPVLEVGNKIDQFDVLRVLHSSARSHVYLVKDTISNKQVVVKAPSIEMAGQEAHLDAFRMEEWIARRVKSRYVVGAPEQRFAKTAFYSVTNYVAGKSLAQWLEDNPQPDLDTVRLIIEQVARALMALHRKDVLHRDLRPENVMINEHSAVTLIDLGAASVAGINEFIDSEDVVPGTAIYAAPEYFLGQAGSEYSDQFSLAVMTYYMLSGRYPYGIDVAKCRSVTAQRKLKYASVLDADRSIPFWLDHTLKRALQPNPVKRYNVLSEFIHELHHPNPAFLRRERPPLVKRNPVAFWQGVSAVLLCLVLFLLFEKFQ</sequence>
<keyword evidence="7" id="KW-1133">Transmembrane helix</keyword>
<protein>
    <submittedName>
        <fullName evidence="10">Protein kinase</fullName>
    </submittedName>
</protein>
<dbReference type="GO" id="GO:0004674">
    <property type="term" value="F:protein serine/threonine kinase activity"/>
    <property type="evidence" value="ECO:0007669"/>
    <property type="project" value="UniProtKB-KW"/>
</dbReference>
<dbReference type="Proteomes" id="UP000175691">
    <property type="component" value="Unassembled WGS sequence"/>
</dbReference>